<dbReference type="InterPro" id="IPR000160">
    <property type="entry name" value="GGDEF_dom"/>
</dbReference>
<dbReference type="InterPro" id="IPR000014">
    <property type="entry name" value="PAS"/>
</dbReference>
<dbReference type="NCBIfam" id="TIGR00229">
    <property type="entry name" value="sensory_box"/>
    <property type="match status" value="1"/>
</dbReference>
<evidence type="ECO:0000313" key="3">
    <source>
        <dbReference type="EMBL" id="WLD56787.1"/>
    </source>
</evidence>
<dbReference type="Gene3D" id="3.30.70.270">
    <property type="match status" value="1"/>
</dbReference>
<accession>A0AB38YC88</accession>
<dbReference type="CDD" id="cd01949">
    <property type="entry name" value="GGDEF"/>
    <property type="match status" value="1"/>
</dbReference>
<dbReference type="InterPro" id="IPR013767">
    <property type="entry name" value="PAS_fold"/>
</dbReference>
<dbReference type="PROSITE" id="PS50887">
    <property type="entry name" value="GGDEF"/>
    <property type="match status" value="1"/>
</dbReference>
<dbReference type="CDD" id="cd00130">
    <property type="entry name" value="PAS"/>
    <property type="match status" value="1"/>
</dbReference>
<organism evidence="3">
    <name type="scientific">Salinispirillum sp. LH 10-3-1</name>
    <dbReference type="NCBI Taxonomy" id="2952525"/>
    <lineage>
        <taxon>Bacteria</taxon>
        <taxon>Pseudomonadati</taxon>
        <taxon>Pseudomonadota</taxon>
        <taxon>Gammaproteobacteria</taxon>
        <taxon>Oceanospirillales</taxon>
        <taxon>Saccharospirillaceae</taxon>
        <taxon>Salinispirillum</taxon>
    </lineage>
</organism>
<dbReference type="PANTHER" id="PTHR44757">
    <property type="entry name" value="DIGUANYLATE CYCLASE DGCP"/>
    <property type="match status" value="1"/>
</dbReference>
<dbReference type="SUPFAM" id="SSF55073">
    <property type="entry name" value="Nucleotide cyclase"/>
    <property type="match status" value="1"/>
</dbReference>
<dbReference type="GO" id="GO:0006355">
    <property type="term" value="P:regulation of DNA-templated transcription"/>
    <property type="evidence" value="ECO:0007669"/>
    <property type="project" value="InterPro"/>
</dbReference>
<keyword evidence="3" id="KW-0808">Transferase</keyword>
<dbReference type="Pfam" id="PF00990">
    <property type="entry name" value="GGDEF"/>
    <property type="match status" value="1"/>
</dbReference>
<name>A0AB38YC88_9GAMM</name>
<dbReference type="EC" id="2.7.7.65" evidence="3"/>
<dbReference type="InterPro" id="IPR035965">
    <property type="entry name" value="PAS-like_dom_sf"/>
</dbReference>
<evidence type="ECO:0000259" key="2">
    <source>
        <dbReference type="PROSITE" id="PS50887"/>
    </source>
</evidence>
<protein>
    <submittedName>
        <fullName evidence="3">Diguanylate cyclase</fullName>
        <ecNumber evidence="3">2.7.7.65</ecNumber>
    </submittedName>
</protein>
<feature type="domain" description="GGDEF" evidence="2">
    <location>
        <begin position="178"/>
        <end position="304"/>
    </location>
</feature>
<dbReference type="SMART" id="SM00091">
    <property type="entry name" value="PAS"/>
    <property type="match status" value="1"/>
</dbReference>
<dbReference type="InterPro" id="IPR029787">
    <property type="entry name" value="Nucleotide_cyclase"/>
</dbReference>
<keyword evidence="3" id="KW-0548">Nucleotidyltransferase</keyword>
<dbReference type="PANTHER" id="PTHR44757:SF2">
    <property type="entry name" value="BIOFILM ARCHITECTURE MAINTENANCE PROTEIN MBAA"/>
    <property type="match status" value="1"/>
</dbReference>
<dbReference type="NCBIfam" id="TIGR00254">
    <property type="entry name" value="GGDEF"/>
    <property type="match status" value="1"/>
</dbReference>
<dbReference type="InterPro" id="IPR052155">
    <property type="entry name" value="Biofilm_reg_signaling"/>
</dbReference>
<dbReference type="SUPFAM" id="SSF55785">
    <property type="entry name" value="PYP-like sensor domain (PAS domain)"/>
    <property type="match status" value="1"/>
</dbReference>
<dbReference type="FunFam" id="3.30.70.270:FF:000001">
    <property type="entry name" value="Diguanylate cyclase domain protein"/>
    <property type="match status" value="1"/>
</dbReference>
<evidence type="ECO:0000256" key="1">
    <source>
        <dbReference type="ARBA" id="ARBA00001946"/>
    </source>
</evidence>
<dbReference type="RefSeq" id="WP_304994071.1">
    <property type="nucleotide sequence ID" value="NZ_CP101717.1"/>
</dbReference>
<sequence>MDVTEELLRTELEQLPQKFYRQILTLLPEAVLMIIGRRIVFANQSACRLFGQPLHMLVDHHYARFLPRSAQAEVMQHFRNVQNGNNHFPRITFDLQRHDRTVPVSLQAAIARAADGPLVYIVTLRDITLEAELSQAIKQREARLRYLAEHDHLTQLLNRKGFHDHMAKAIARAQRQKAEFAVLYIDLDNFKQVNDRYGHTMGDEVLVSFARRLKDCFRTSDIVARVGGDEFVVILDQISPDVGDEELLANIRAKVLTPLTCSFGQHVLDASTGVSRFPQDGVDEATLIEAADQRMYTAKAGSSN</sequence>
<comment type="cofactor">
    <cofactor evidence="1">
        <name>Mg(2+)</name>
        <dbReference type="ChEBI" id="CHEBI:18420"/>
    </cofactor>
</comment>
<dbReference type="EMBL" id="CP101717">
    <property type="protein sequence ID" value="WLD56787.1"/>
    <property type="molecule type" value="Genomic_DNA"/>
</dbReference>
<proteinExistence type="predicted"/>
<dbReference type="GO" id="GO:0052621">
    <property type="term" value="F:diguanylate cyclase activity"/>
    <property type="evidence" value="ECO:0007669"/>
    <property type="project" value="UniProtKB-EC"/>
</dbReference>
<reference evidence="3" key="1">
    <citation type="submission" date="2022-07" db="EMBL/GenBank/DDBJ databases">
        <title>Complete genome sequence of Salinispirillum sp. LH10-3-1 capable of multiple carbohydrate inversion isolated from a soda lake.</title>
        <authorList>
            <person name="Liu J."/>
            <person name="Zhai Y."/>
            <person name="Zhang H."/>
            <person name="Yang H."/>
            <person name="Qu J."/>
            <person name="Li J."/>
        </authorList>
    </citation>
    <scope>NUCLEOTIDE SEQUENCE</scope>
    <source>
        <strain evidence="3">LH 10-3-1</strain>
    </source>
</reference>
<dbReference type="InterPro" id="IPR043128">
    <property type="entry name" value="Rev_trsase/Diguanyl_cyclase"/>
</dbReference>
<dbReference type="Gene3D" id="3.30.450.20">
    <property type="entry name" value="PAS domain"/>
    <property type="match status" value="1"/>
</dbReference>
<gene>
    <name evidence="3" type="ORF">NFC81_08590</name>
</gene>
<dbReference type="AlphaFoldDB" id="A0AB38YC88"/>
<dbReference type="Pfam" id="PF00989">
    <property type="entry name" value="PAS"/>
    <property type="match status" value="1"/>
</dbReference>
<dbReference type="SMART" id="SM00267">
    <property type="entry name" value="GGDEF"/>
    <property type="match status" value="1"/>
</dbReference>